<dbReference type="GO" id="GO:0061503">
    <property type="term" value="F:tRNA threonylcarbamoyladenosine dehydratase"/>
    <property type="evidence" value="ECO:0007669"/>
    <property type="project" value="TreeGrafter"/>
</dbReference>
<accession>A0A5Q0LLG5</accession>
<dbReference type="InterPro" id="IPR045886">
    <property type="entry name" value="ThiF/MoeB/HesA"/>
</dbReference>
<sequence>MARRPVNPPADGWSLTLPPRLWNDLSRHLFRADGDEHGAVILAGQADGPRGQRLLARELLIARDGEDYVPGETGYRALSPTFVRDAIVRARDEQLAYLAVHCHFGLDNVQFSRVDLASHERGYPTLQQISDQIVGGLVLTPHAVAGDLWLSDGTRAPLAETVIPAGNLRRLRPNPARPTASDPLWDRQARLLGDRGQETLTHLRVAVVGLGGVGSVLVEELARLGAGELVLIDSETVDATNLPRLIAAERGDVDKPKTELAARNAMRANPQIRLVTVPRRVEHPEALRELVQCDWIFLAADSHAARHWVNAAVHEYLIPATQVGVKIPVTGDGEIGQIHTATRLIAPGVGCLWCNQLIDRTELAIEMHPDAEREQARYIPGIPAPSVMPLNTLAASEALTHFLLASASLHEDDDDLGSVIHRPRIRERHLQDARQDSGCRWCTPTGNLGRGANGELAIRHATNMRS</sequence>
<reference evidence="2 3" key="1">
    <citation type="submission" date="2019-10" db="EMBL/GenBank/DDBJ databases">
        <title>A novel species.</title>
        <authorList>
            <person name="Gao J."/>
        </authorList>
    </citation>
    <scope>NUCLEOTIDE SEQUENCE [LARGE SCALE GENOMIC DNA]</scope>
    <source>
        <strain evidence="2 3">QMT-28</strain>
    </source>
</reference>
<dbReference type="Pfam" id="PF00899">
    <property type="entry name" value="ThiF"/>
    <property type="match status" value="1"/>
</dbReference>
<dbReference type="PANTHER" id="PTHR43267">
    <property type="entry name" value="TRNA THREONYLCARBAMOYLADENOSINE DEHYDRATASE"/>
    <property type="match status" value="1"/>
</dbReference>
<dbReference type="InterPro" id="IPR000594">
    <property type="entry name" value="ThiF_NAD_FAD-bd"/>
</dbReference>
<evidence type="ECO:0000259" key="1">
    <source>
        <dbReference type="Pfam" id="PF00899"/>
    </source>
</evidence>
<evidence type="ECO:0000313" key="2">
    <source>
        <dbReference type="EMBL" id="QFZ77386.1"/>
    </source>
</evidence>
<dbReference type="EMBL" id="CP045643">
    <property type="protein sequence ID" value="QFZ77386.1"/>
    <property type="molecule type" value="Genomic_DNA"/>
</dbReference>
<protein>
    <submittedName>
        <fullName evidence="2">ThiF family adenylyltransferase</fullName>
    </submittedName>
</protein>
<dbReference type="KEGG" id="sfy:GFH48_32540"/>
<dbReference type="InterPro" id="IPR035985">
    <property type="entry name" value="Ubiquitin-activating_enz"/>
</dbReference>
<dbReference type="Gene3D" id="3.40.50.720">
    <property type="entry name" value="NAD(P)-binding Rossmann-like Domain"/>
    <property type="match status" value="1"/>
</dbReference>
<dbReference type="SUPFAM" id="SSF69572">
    <property type="entry name" value="Activating enzymes of the ubiquitin-like proteins"/>
    <property type="match status" value="1"/>
</dbReference>
<gene>
    <name evidence="2" type="ORF">GFH48_32540</name>
</gene>
<organism evidence="2 3">
    <name type="scientific">Streptomyces fagopyri</name>
    <dbReference type="NCBI Taxonomy" id="2662397"/>
    <lineage>
        <taxon>Bacteria</taxon>
        <taxon>Bacillati</taxon>
        <taxon>Actinomycetota</taxon>
        <taxon>Actinomycetes</taxon>
        <taxon>Kitasatosporales</taxon>
        <taxon>Streptomycetaceae</taxon>
        <taxon>Streptomyces</taxon>
    </lineage>
</organism>
<keyword evidence="3" id="KW-1185">Reference proteome</keyword>
<dbReference type="AlphaFoldDB" id="A0A5Q0LLG5"/>
<dbReference type="PANTHER" id="PTHR43267:SF1">
    <property type="entry name" value="TRNA THREONYLCARBAMOYLADENOSINE DEHYDRATASE"/>
    <property type="match status" value="1"/>
</dbReference>
<proteinExistence type="predicted"/>
<keyword evidence="2" id="KW-0808">Transferase</keyword>
<dbReference type="GO" id="GO:0008641">
    <property type="term" value="F:ubiquitin-like modifier activating enzyme activity"/>
    <property type="evidence" value="ECO:0007669"/>
    <property type="project" value="InterPro"/>
</dbReference>
<name>A0A5Q0LLG5_9ACTN</name>
<feature type="domain" description="THIF-type NAD/FAD binding fold" evidence="1">
    <location>
        <begin position="186"/>
        <end position="401"/>
    </location>
</feature>
<dbReference type="Proteomes" id="UP000326179">
    <property type="component" value="Chromosome"/>
</dbReference>
<keyword evidence="2" id="KW-0548">Nucleotidyltransferase</keyword>
<dbReference type="RefSeq" id="WP_153291586.1">
    <property type="nucleotide sequence ID" value="NZ_CP045643.1"/>
</dbReference>
<dbReference type="GO" id="GO:0061504">
    <property type="term" value="P:cyclic threonylcarbamoyladenosine biosynthetic process"/>
    <property type="evidence" value="ECO:0007669"/>
    <property type="project" value="TreeGrafter"/>
</dbReference>
<dbReference type="GO" id="GO:0016779">
    <property type="term" value="F:nucleotidyltransferase activity"/>
    <property type="evidence" value="ECO:0007669"/>
    <property type="project" value="UniProtKB-KW"/>
</dbReference>
<evidence type="ECO:0000313" key="3">
    <source>
        <dbReference type="Proteomes" id="UP000326179"/>
    </source>
</evidence>